<reference evidence="2" key="1">
    <citation type="journal article" date="2023" name="Front. Plant Sci.">
        <title>Chromosomal-level genome assembly of Melastoma candidum provides insights into trichome evolution.</title>
        <authorList>
            <person name="Zhong Y."/>
            <person name="Wu W."/>
            <person name="Sun C."/>
            <person name="Zou P."/>
            <person name="Liu Y."/>
            <person name="Dai S."/>
            <person name="Zhou R."/>
        </authorList>
    </citation>
    <scope>NUCLEOTIDE SEQUENCE [LARGE SCALE GENOMIC DNA]</scope>
</reference>
<sequence>MMPTQIQKVPLILYSSFLPFFSSSRPWRGGDGCVASPKHVPLRIRPLPRAQVGSSKAGSPCAAVATREGEEAPVAETSGSGSGFVEIGHISRVHGLQGEVCVKSRTDFPQLRFSKPGRRWLRFRVLGKETVREVELVEGRGESGQKSWILRFQGVDTVEKAKQLVGAAFLVEEDDRPELEEGEFYSRDLIGLRVILKETGESIGTVESVYNSGASDLLYVALDKSESVPSGIQKNEETEVPNQHVWVPFVEAIVPHVDIGRGEMVITPPKGLLELNLRTDHRSKKERRQLEWKDRKKLQKRLIAAKKKLCELEQQHVFHGLRYGEKNQRSLLADQILAVNSKLLQQALVNIEKSPEGWNPTTESSKMFDTTKTLGNGVTISRKEHDENSDLEKRGLDLMLQGKVAQVILMSYIDDQMAYDTDLHLKSLVEMLNGGNQILIKPEDRASVPLILTCPVGETQSFERIFSDNAHFGFDSGKIWILEEEMLPVISFPTEEQKRLILMKSPWEILQSPVGSGGIVSLFSSHNILEKLSEIGVDYIQISVPDARCMGGMPSLLGLVDSSEAGIGLQISETKESDPERSLSAVFSTTYMSELAKDFGKLKFYPYPIPNAHVQLINKEWVDVVPFSLNSFHIRSSLYWLLDDNSNSGKVCIVSD</sequence>
<keyword evidence="2" id="KW-1185">Reference proteome</keyword>
<evidence type="ECO:0000313" key="2">
    <source>
        <dbReference type="Proteomes" id="UP001057402"/>
    </source>
</evidence>
<organism evidence="1 2">
    <name type="scientific">Melastoma candidum</name>
    <dbReference type="NCBI Taxonomy" id="119954"/>
    <lineage>
        <taxon>Eukaryota</taxon>
        <taxon>Viridiplantae</taxon>
        <taxon>Streptophyta</taxon>
        <taxon>Embryophyta</taxon>
        <taxon>Tracheophyta</taxon>
        <taxon>Spermatophyta</taxon>
        <taxon>Magnoliopsida</taxon>
        <taxon>eudicotyledons</taxon>
        <taxon>Gunneridae</taxon>
        <taxon>Pentapetalae</taxon>
        <taxon>rosids</taxon>
        <taxon>malvids</taxon>
        <taxon>Myrtales</taxon>
        <taxon>Melastomataceae</taxon>
        <taxon>Melastomatoideae</taxon>
        <taxon>Melastomateae</taxon>
        <taxon>Melastoma</taxon>
    </lineage>
</organism>
<protein>
    <submittedName>
        <fullName evidence="1">Uncharacterized protein</fullName>
    </submittedName>
</protein>
<accession>A0ACB9R015</accession>
<dbReference type="Proteomes" id="UP001057402">
    <property type="component" value="Chromosome 4"/>
</dbReference>
<name>A0ACB9R015_9MYRT</name>
<evidence type="ECO:0000313" key="1">
    <source>
        <dbReference type="EMBL" id="KAI4372035.1"/>
    </source>
</evidence>
<proteinExistence type="predicted"/>
<dbReference type="EMBL" id="CM042883">
    <property type="protein sequence ID" value="KAI4372035.1"/>
    <property type="molecule type" value="Genomic_DNA"/>
</dbReference>
<gene>
    <name evidence="1" type="ORF">MLD38_010322</name>
</gene>
<comment type="caution">
    <text evidence="1">The sequence shown here is derived from an EMBL/GenBank/DDBJ whole genome shotgun (WGS) entry which is preliminary data.</text>
</comment>